<sequence>MPESQVLYAFKYRVQRTLHASHKATGVWPTGVLRLFPRTFAEGTANKPYETLSVDIGDWTPSLEPLPAPIDNHDQCRIQKNKDWGYLFGRQLQPGPVNVAVRGKSLALIAGYHSLVVHFDLEGNLLPMKRKDFDEIVATCVPGNNPKPAKAARLRSFLLPPKFIEPGARKKAARKINIMAAVVMDEDVIIISDFSRMTQIHVVSSSSLLEYPDILPGSIFWNTRLWSRFRGGPDWVFELELALARLDSWRDTVLREDIKTPIIDVLLNVSGPAAGVGQHLANDLLYGVPLHPDTPSSVICEDNQAYLELRQFIPGFMRKFTSKKYLKRCAGAPNSDNPFFFNDVSNETFLRGYVQVYRTQEVRMDVELYNRYLSRGLFDPDHTIGEPYLKPWTPATGEWKLVKVQMFDAGGNSRYHCILAKPPASWNSITEATPFKDVSTAGFSTTLGPASFYEPMQNKLDVTQLLSLIRSGQPRKVRTGKPGRPRKAPTLKAINRIIAAPRSTPRSHVRSERGVGKENKEEGGDVVRYLTRGQAKSG</sequence>
<comment type="caution">
    <text evidence="2">The sequence shown here is derived from an EMBL/GenBank/DDBJ whole genome shotgun (WGS) entry which is preliminary data.</text>
</comment>
<evidence type="ECO:0000313" key="2">
    <source>
        <dbReference type="EMBL" id="KAJ7017004.1"/>
    </source>
</evidence>
<dbReference type="InterPro" id="IPR010979">
    <property type="entry name" value="Ribosomal_uS13-like_H2TH"/>
</dbReference>
<protein>
    <submittedName>
        <fullName evidence="2">Uncharacterized protein</fullName>
    </submittedName>
</protein>
<dbReference type="SUPFAM" id="SSF46946">
    <property type="entry name" value="S13-like H2TH domain"/>
    <property type="match status" value="1"/>
</dbReference>
<keyword evidence="4" id="KW-1185">Reference proteome</keyword>
<accession>A0AAD6WQB5</accession>
<dbReference type="AlphaFoldDB" id="A0AAD6WQB5"/>
<name>A0AAD6WQB5_9AGAR</name>
<evidence type="ECO:0000313" key="3">
    <source>
        <dbReference type="EMBL" id="KAJ7036109.1"/>
    </source>
</evidence>
<gene>
    <name evidence="3" type="ORF">C8F04DRAFT_1096190</name>
    <name evidence="2" type="ORF">C8F04DRAFT_1158365</name>
</gene>
<dbReference type="EMBL" id="JARJCM010000045">
    <property type="protein sequence ID" value="KAJ7036109.1"/>
    <property type="molecule type" value="Genomic_DNA"/>
</dbReference>
<evidence type="ECO:0000256" key="1">
    <source>
        <dbReference type="SAM" id="MobiDB-lite"/>
    </source>
</evidence>
<proteinExistence type="predicted"/>
<evidence type="ECO:0000313" key="4">
    <source>
        <dbReference type="Proteomes" id="UP001218188"/>
    </source>
</evidence>
<dbReference type="EMBL" id="JARJCM010000444">
    <property type="protein sequence ID" value="KAJ7017004.1"/>
    <property type="molecule type" value="Genomic_DNA"/>
</dbReference>
<dbReference type="GO" id="GO:0003676">
    <property type="term" value="F:nucleic acid binding"/>
    <property type="evidence" value="ECO:0007669"/>
    <property type="project" value="InterPro"/>
</dbReference>
<feature type="compositionally biased region" description="Basic and acidic residues" evidence="1">
    <location>
        <begin position="509"/>
        <end position="525"/>
    </location>
</feature>
<feature type="region of interest" description="Disordered" evidence="1">
    <location>
        <begin position="502"/>
        <end position="538"/>
    </location>
</feature>
<organism evidence="2 4">
    <name type="scientific">Mycena alexandri</name>
    <dbReference type="NCBI Taxonomy" id="1745969"/>
    <lineage>
        <taxon>Eukaryota</taxon>
        <taxon>Fungi</taxon>
        <taxon>Dikarya</taxon>
        <taxon>Basidiomycota</taxon>
        <taxon>Agaricomycotina</taxon>
        <taxon>Agaricomycetes</taxon>
        <taxon>Agaricomycetidae</taxon>
        <taxon>Agaricales</taxon>
        <taxon>Marasmiineae</taxon>
        <taxon>Mycenaceae</taxon>
        <taxon>Mycena</taxon>
    </lineage>
</organism>
<reference evidence="2" key="1">
    <citation type="submission" date="2023-03" db="EMBL/GenBank/DDBJ databases">
        <title>Massive genome expansion in bonnet fungi (Mycena s.s.) driven by repeated elements and novel gene families across ecological guilds.</title>
        <authorList>
            <consortium name="Lawrence Berkeley National Laboratory"/>
            <person name="Harder C.B."/>
            <person name="Miyauchi S."/>
            <person name="Viragh M."/>
            <person name="Kuo A."/>
            <person name="Thoen E."/>
            <person name="Andreopoulos B."/>
            <person name="Lu D."/>
            <person name="Skrede I."/>
            <person name="Drula E."/>
            <person name="Henrissat B."/>
            <person name="Morin E."/>
            <person name="Kohler A."/>
            <person name="Barry K."/>
            <person name="LaButti K."/>
            <person name="Morin E."/>
            <person name="Salamov A."/>
            <person name="Lipzen A."/>
            <person name="Mereny Z."/>
            <person name="Hegedus B."/>
            <person name="Baldrian P."/>
            <person name="Stursova M."/>
            <person name="Weitz H."/>
            <person name="Taylor A."/>
            <person name="Grigoriev I.V."/>
            <person name="Nagy L.G."/>
            <person name="Martin F."/>
            <person name="Kauserud H."/>
        </authorList>
    </citation>
    <scope>NUCLEOTIDE SEQUENCE</scope>
    <source>
        <strain evidence="2">CBHHK200</strain>
    </source>
</reference>
<dbReference type="Proteomes" id="UP001218188">
    <property type="component" value="Unassembled WGS sequence"/>
</dbReference>